<dbReference type="GO" id="GO:0010181">
    <property type="term" value="F:FMN binding"/>
    <property type="evidence" value="ECO:0007669"/>
    <property type="project" value="InterPro"/>
</dbReference>
<dbReference type="GO" id="GO:0051536">
    <property type="term" value="F:iron-sulfur cluster binding"/>
    <property type="evidence" value="ECO:0007669"/>
    <property type="project" value="UniProtKB-KW"/>
</dbReference>
<evidence type="ECO:0000256" key="1">
    <source>
        <dbReference type="ARBA" id="ARBA00001917"/>
    </source>
</evidence>
<accession>A0A1M5NRU5</accession>
<evidence type="ECO:0000313" key="12">
    <source>
        <dbReference type="EMBL" id="SHG91653.1"/>
    </source>
</evidence>
<dbReference type="GO" id="GO:0046872">
    <property type="term" value="F:metal ion binding"/>
    <property type="evidence" value="ECO:0007669"/>
    <property type="project" value="UniProtKB-KW"/>
</dbReference>
<dbReference type="STRING" id="1508389.SAMN05444003_1540"/>
<keyword evidence="6" id="KW-0479">Metal-binding</keyword>
<name>A0A1M5NRU5_9RHOB</name>
<dbReference type="Pfam" id="PF00724">
    <property type="entry name" value="Oxidored_FMN"/>
    <property type="match status" value="1"/>
</dbReference>
<keyword evidence="8" id="KW-0408">Iron</keyword>
<evidence type="ECO:0000256" key="9">
    <source>
        <dbReference type="ARBA" id="ARBA00023014"/>
    </source>
</evidence>
<feature type="domain" description="FAD/NAD(P)-binding" evidence="11">
    <location>
        <begin position="400"/>
        <end position="628"/>
    </location>
</feature>
<dbReference type="EMBL" id="FQXB01000001">
    <property type="protein sequence ID" value="SHG91653.1"/>
    <property type="molecule type" value="Genomic_DNA"/>
</dbReference>
<comment type="cofactor">
    <cofactor evidence="1">
        <name>FMN</name>
        <dbReference type="ChEBI" id="CHEBI:58210"/>
    </cofactor>
</comment>
<reference evidence="12 13" key="1">
    <citation type="submission" date="2016-11" db="EMBL/GenBank/DDBJ databases">
        <authorList>
            <person name="Jaros S."/>
            <person name="Januszkiewicz K."/>
            <person name="Wedrychowicz H."/>
        </authorList>
    </citation>
    <scope>NUCLEOTIDE SEQUENCE [LARGE SCALE GENOMIC DNA]</scope>
    <source>
        <strain evidence="12 13">DSM 28715</strain>
    </source>
</reference>
<sequence>MTLVGATSAKAHHGFDRLFSPLRVGPCTLKNRIFSTGHMAVMLDGHKPSAAMVAYHRAKAKGGAALTIIEAARVHPSGNSGRPAIRAYDPSCIDGYAALAKACQPYGCRVFAQLSHPGREMTMAADGTHAVAYAPSAVPNERFHVMPRALTPDLIEEIIAGFETSAAHMAAAGLDGVELVASHGYLLGQFLNPRVNLRDDEYGGSFENRLRFVREAIAAARRGAGDDLAVGIRLSGDEKDHDGIDASDMLDISRALGADPTLDYLNVTAGTSAGLAGSTHIVPSMRAEVGYTAPLAAAIKEVASKPIFVAGRINQPQTAEQVLRDGAADMCGMTRALIADPLMPQKAVAGQVDDIRACVACNQACIGHMLNAQPISCIQHPETGRELAFGTLSPATKQRNVLVVGGGPAGLKAASVAAQRGHHVTLYEAKATLGGQVNLAQNLPGRAEFGGVTTNLAREAESAGVEIQLNTKITADHIQCDAPDVLIVATGGTAYMPPIEGAGDGHVVTAQQVLEGRANVGARAVIADWRCDWVGLGMAERLARDGCHVRLAVNGMVAGQTIPQYARDAWLGDLHRLGVVILPHMRLHGLDAEDAYFQHTLSGEAVILEDVDTLVTALGTRSDTALEEALRDWSGEMHVIGDALCPRTVEEAVFEGLKTAATL</sequence>
<evidence type="ECO:0000259" key="10">
    <source>
        <dbReference type="Pfam" id="PF00724"/>
    </source>
</evidence>
<keyword evidence="4" id="KW-0285">Flavoprotein</keyword>
<keyword evidence="13" id="KW-1185">Reference proteome</keyword>
<dbReference type="Proteomes" id="UP000184074">
    <property type="component" value="Unassembled WGS sequence"/>
</dbReference>
<dbReference type="PANTHER" id="PTHR42917:SF2">
    <property type="entry name" value="2,4-DIENOYL-COA REDUCTASE [(2E)-ENOYL-COA-PRODUCING]"/>
    <property type="match status" value="1"/>
</dbReference>
<dbReference type="AlphaFoldDB" id="A0A1M5NRU5"/>
<evidence type="ECO:0000256" key="7">
    <source>
        <dbReference type="ARBA" id="ARBA00023002"/>
    </source>
</evidence>
<dbReference type="GO" id="GO:0033543">
    <property type="term" value="P:fatty acid beta-oxidation, unsaturated, even number, reductase/isomerase pathway"/>
    <property type="evidence" value="ECO:0007669"/>
    <property type="project" value="TreeGrafter"/>
</dbReference>
<feature type="domain" description="NADH:flavin oxidoreductase/NADH oxidase N-terminal" evidence="10">
    <location>
        <begin position="18"/>
        <end position="350"/>
    </location>
</feature>
<dbReference type="PANTHER" id="PTHR42917">
    <property type="entry name" value="2,4-DIENOYL-COA REDUCTASE"/>
    <property type="match status" value="1"/>
</dbReference>
<dbReference type="InterPro" id="IPR023753">
    <property type="entry name" value="FAD/NAD-binding_dom"/>
</dbReference>
<evidence type="ECO:0000256" key="3">
    <source>
        <dbReference type="ARBA" id="ARBA00011048"/>
    </source>
</evidence>
<dbReference type="InterPro" id="IPR051793">
    <property type="entry name" value="NADH:flavin_oxidoreductase"/>
</dbReference>
<evidence type="ECO:0000256" key="8">
    <source>
        <dbReference type="ARBA" id="ARBA00023004"/>
    </source>
</evidence>
<dbReference type="InterPro" id="IPR013785">
    <property type="entry name" value="Aldolase_TIM"/>
</dbReference>
<evidence type="ECO:0000256" key="2">
    <source>
        <dbReference type="ARBA" id="ARBA00001966"/>
    </source>
</evidence>
<dbReference type="InterPro" id="IPR036188">
    <property type="entry name" value="FAD/NAD-bd_sf"/>
</dbReference>
<evidence type="ECO:0000313" key="13">
    <source>
        <dbReference type="Proteomes" id="UP000184074"/>
    </source>
</evidence>
<proteinExistence type="inferred from homology"/>
<evidence type="ECO:0000256" key="4">
    <source>
        <dbReference type="ARBA" id="ARBA00022630"/>
    </source>
</evidence>
<evidence type="ECO:0000256" key="5">
    <source>
        <dbReference type="ARBA" id="ARBA00022643"/>
    </source>
</evidence>
<keyword evidence="5" id="KW-0288">FMN</keyword>
<dbReference type="Gene3D" id="3.20.20.70">
    <property type="entry name" value="Aldolase class I"/>
    <property type="match status" value="1"/>
</dbReference>
<evidence type="ECO:0000256" key="6">
    <source>
        <dbReference type="ARBA" id="ARBA00022723"/>
    </source>
</evidence>
<dbReference type="PRINTS" id="PR00368">
    <property type="entry name" value="FADPNR"/>
</dbReference>
<dbReference type="Gene3D" id="3.40.50.720">
    <property type="entry name" value="NAD(P)-binding Rossmann-like Domain"/>
    <property type="match status" value="1"/>
</dbReference>
<organism evidence="12 13">
    <name type="scientific">Cognatiyoonia sediminum</name>
    <dbReference type="NCBI Taxonomy" id="1508389"/>
    <lineage>
        <taxon>Bacteria</taxon>
        <taxon>Pseudomonadati</taxon>
        <taxon>Pseudomonadota</taxon>
        <taxon>Alphaproteobacteria</taxon>
        <taxon>Rhodobacterales</taxon>
        <taxon>Paracoccaceae</taxon>
        <taxon>Cognatiyoonia</taxon>
    </lineage>
</organism>
<dbReference type="SUPFAM" id="SSF51395">
    <property type="entry name" value="FMN-linked oxidoreductases"/>
    <property type="match status" value="1"/>
</dbReference>
<dbReference type="SUPFAM" id="SSF51905">
    <property type="entry name" value="FAD/NAD(P)-binding domain"/>
    <property type="match status" value="1"/>
</dbReference>
<gene>
    <name evidence="12" type="ORF">SAMN05444003_1540</name>
</gene>
<comment type="cofactor">
    <cofactor evidence="2">
        <name>[4Fe-4S] cluster</name>
        <dbReference type="ChEBI" id="CHEBI:49883"/>
    </cofactor>
</comment>
<keyword evidence="9" id="KW-0411">Iron-sulfur</keyword>
<dbReference type="Gene3D" id="3.50.50.60">
    <property type="entry name" value="FAD/NAD(P)-binding domain"/>
    <property type="match status" value="1"/>
</dbReference>
<protein>
    <submittedName>
        <fullName evidence="12">2,4-dienoyl-CoA reductase</fullName>
    </submittedName>
</protein>
<comment type="similarity">
    <text evidence="3">In the N-terminal section; belongs to the NADH:flavin oxidoreductase/NADH oxidase family.</text>
</comment>
<dbReference type="InterPro" id="IPR001155">
    <property type="entry name" value="OxRdtase_FMN_N"/>
</dbReference>
<keyword evidence="7" id="KW-0560">Oxidoreductase</keyword>
<dbReference type="GO" id="GO:0008670">
    <property type="term" value="F:2,4-dienoyl-CoA reductase (NADPH) activity"/>
    <property type="evidence" value="ECO:0007669"/>
    <property type="project" value="TreeGrafter"/>
</dbReference>
<evidence type="ECO:0000259" key="11">
    <source>
        <dbReference type="Pfam" id="PF07992"/>
    </source>
</evidence>
<dbReference type="CDD" id="cd04734">
    <property type="entry name" value="OYE_like_3_FMN"/>
    <property type="match status" value="1"/>
</dbReference>
<dbReference type="Pfam" id="PF07992">
    <property type="entry name" value="Pyr_redox_2"/>
    <property type="match status" value="1"/>
</dbReference>